<dbReference type="Proteomes" id="UP001217089">
    <property type="component" value="Unassembled WGS sequence"/>
</dbReference>
<evidence type="ECO:0000256" key="1">
    <source>
        <dbReference type="ARBA" id="ARBA00004141"/>
    </source>
</evidence>
<evidence type="ECO:0000313" key="8">
    <source>
        <dbReference type="Proteomes" id="UP001217089"/>
    </source>
</evidence>
<evidence type="ECO:0000256" key="5">
    <source>
        <dbReference type="ARBA" id="ARBA00023136"/>
    </source>
</evidence>
<keyword evidence="3" id="KW-0812">Transmembrane</keyword>
<gene>
    <name evidence="7" type="ORF">KUTeg_016367</name>
</gene>
<dbReference type="EMBL" id="JARBDR010000813">
    <property type="protein sequence ID" value="KAJ8305822.1"/>
    <property type="molecule type" value="Genomic_DNA"/>
</dbReference>
<evidence type="ECO:0000256" key="6">
    <source>
        <dbReference type="ARBA" id="ARBA00023180"/>
    </source>
</evidence>
<accession>A0ABQ9EPF7</accession>
<dbReference type="PANTHER" id="PTHR46022:SF1">
    <property type="entry name" value="PROTEIN PATCHED"/>
    <property type="match status" value="1"/>
</dbReference>
<dbReference type="PANTHER" id="PTHR46022">
    <property type="entry name" value="PROTEIN PATCHED"/>
    <property type="match status" value="1"/>
</dbReference>
<comment type="caution">
    <text evidence="7">The sequence shown here is derived from an EMBL/GenBank/DDBJ whole genome shotgun (WGS) entry which is preliminary data.</text>
</comment>
<keyword evidence="4" id="KW-1133">Transmembrane helix</keyword>
<comment type="subcellular location">
    <subcellularLocation>
        <location evidence="1">Membrane</location>
        <topology evidence="1">Multi-pass membrane protein</topology>
    </subcellularLocation>
</comment>
<evidence type="ECO:0000313" key="7">
    <source>
        <dbReference type="EMBL" id="KAJ8305822.1"/>
    </source>
</evidence>
<evidence type="ECO:0000256" key="3">
    <source>
        <dbReference type="ARBA" id="ARBA00022692"/>
    </source>
</evidence>
<sequence length="191" mass="22503">MFKQSYDIQFFLTFLELQKAFDKDKSAGNLNQDGWNSNCSHDGILAYKLIIQTGDIDNPIDRQRSSDFVDLEFSFFSFYFQIKLFTYVHQNRLVDSNGLVSQDAFYNYLTAWVTNDALVYAASMADLHPKPKDWIHDPFDRDFNNVYIVKKKKLQIKKFRLGKCISAPLRIWQIIFRICKIADNISKKNIW</sequence>
<protein>
    <submittedName>
        <fullName evidence="7">Uncharacterized protein</fullName>
    </submittedName>
</protein>
<keyword evidence="8" id="KW-1185">Reference proteome</keyword>
<keyword evidence="5" id="KW-0472">Membrane</keyword>
<evidence type="ECO:0000256" key="2">
    <source>
        <dbReference type="ARBA" id="ARBA00005585"/>
    </source>
</evidence>
<organism evidence="7 8">
    <name type="scientific">Tegillarca granosa</name>
    <name type="common">Malaysian cockle</name>
    <name type="synonym">Anadara granosa</name>
    <dbReference type="NCBI Taxonomy" id="220873"/>
    <lineage>
        <taxon>Eukaryota</taxon>
        <taxon>Metazoa</taxon>
        <taxon>Spiralia</taxon>
        <taxon>Lophotrochozoa</taxon>
        <taxon>Mollusca</taxon>
        <taxon>Bivalvia</taxon>
        <taxon>Autobranchia</taxon>
        <taxon>Pteriomorphia</taxon>
        <taxon>Arcoida</taxon>
        <taxon>Arcoidea</taxon>
        <taxon>Arcidae</taxon>
        <taxon>Tegillarca</taxon>
    </lineage>
</organism>
<comment type="similarity">
    <text evidence="2">Belongs to the patched family.</text>
</comment>
<evidence type="ECO:0000256" key="4">
    <source>
        <dbReference type="ARBA" id="ARBA00022989"/>
    </source>
</evidence>
<keyword evidence="6" id="KW-0325">Glycoprotein</keyword>
<proteinExistence type="inferred from homology"/>
<reference evidence="7 8" key="1">
    <citation type="submission" date="2022-12" db="EMBL/GenBank/DDBJ databases">
        <title>Chromosome-level genome of Tegillarca granosa.</title>
        <authorList>
            <person name="Kim J."/>
        </authorList>
    </citation>
    <scope>NUCLEOTIDE SEQUENCE [LARGE SCALE GENOMIC DNA]</scope>
    <source>
        <strain evidence="7">Teg-2019</strain>
        <tissue evidence="7">Adductor muscle</tissue>
    </source>
</reference>
<name>A0ABQ9EPF7_TEGGR</name>